<proteinExistence type="predicted"/>
<dbReference type="EMBL" id="BGPR01021093">
    <property type="protein sequence ID" value="GBN86061.1"/>
    <property type="molecule type" value="Genomic_DNA"/>
</dbReference>
<accession>A0A4Y2SDR3</accession>
<organism evidence="1 2">
    <name type="scientific">Araneus ventricosus</name>
    <name type="common">Orbweaver spider</name>
    <name type="synonym">Epeira ventricosa</name>
    <dbReference type="NCBI Taxonomy" id="182803"/>
    <lineage>
        <taxon>Eukaryota</taxon>
        <taxon>Metazoa</taxon>
        <taxon>Ecdysozoa</taxon>
        <taxon>Arthropoda</taxon>
        <taxon>Chelicerata</taxon>
        <taxon>Arachnida</taxon>
        <taxon>Araneae</taxon>
        <taxon>Araneomorphae</taxon>
        <taxon>Entelegynae</taxon>
        <taxon>Araneoidea</taxon>
        <taxon>Araneidae</taxon>
        <taxon>Araneus</taxon>
    </lineage>
</organism>
<gene>
    <name evidence="1" type="ORF">AVEN_127603_1</name>
</gene>
<comment type="caution">
    <text evidence="1">The sequence shown here is derived from an EMBL/GenBank/DDBJ whole genome shotgun (WGS) entry which is preliminary data.</text>
</comment>
<name>A0A4Y2SDR3_ARAVE</name>
<dbReference type="AlphaFoldDB" id="A0A4Y2SDR3"/>
<evidence type="ECO:0000313" key="2">
    <source>
        <dbReference type="Proteomes" id="UP000499080"/>
    </source>
</evidence>
<reference evidence="1 2" key="1">
    <citation type="journal article" date="2019" name="Sci. Rep.">
        <title>Orb-weaving spider Araneus ventricosus genome elucidates the spidroin gene catalogue.</title>
        <authorList>
            <person name="Kono N."/>
            <person name="Nakamura H."/>
            <person name="Ohtoshi R."/>
            <person name="Moran D.A.P."/>
            <person name="Shinohara A."/>
            <person name="Yoshida Y."/>
            <person name="Fujiwara M."/>
            <person name="Mori M."/>
            <person name="Tomita M."/>
            <person name="Arakawa K."/>
        </authorList>
    </citation>
    <scope>NUCLEOTIDE SEQUENCE [LARGE SCALE GENOMIC DNA]</scope>
</reference>
<protein>
    <submittedName>
        <fullName evidence="1">Uncharacterized protein</fullName>
    </submittedName>
</protein>
<evidence type="ECO:0000313" key="1">
    <source>
        <dbReference type="EMBL" id="GBN86061.1"/>
    </source>
</evidence>
<keyword evidence="2" id="KW-1185">Reference proteome</keyword>
<dbReference type="Proteomes" id="UP000499080">
    <property type="component" value="Unassembled WGS sequence"/>
</dbReference>
<sequence>MTLEPFHRSTYHFLTWRSNSYRLQNAEEGFSFLFMIPATPRREAFVPPAVACLCRIPDSHGWNFWNSPFVGDLVTRIFSVTVGGRDVLVTWLTDI</sequence>